<feature type="domain" description="PhoU" evidence="9">
    <location>
        <begin position="118"/>
        <end position="203"/>
    </location>
</feature>
<evidence type="ECO:0000256" key="8">
    <source>
        <dbReference type="PIRNR" id="PIRNR003107"/>
    </source>
</evidence>
<evidence type="ECO:0000256" key="5">
    <source>
        <dbReference type="ARBA" id="ARBA00022490"/>
    </source>
</evidence>
<dbReference type="SUPFAM" id="SSF109755">
    <property type="entry name" value="PhoU-like"/>
    <property type="match status" value="1"/>
</dbReference>
<dbReference type="PANTHER" id="PTHR42930">
    <property type="entry name" value="PHOSPHATE-SPECIFIC TRANSPORT SYSTEM ACCESSORY PROTEIN PHOU"/>
    <property type="match status" value="1"/>
</dbReference>
<dbReference type="GO" id="GO:0030643">
    <property type="term" value="P:intracellular phosphate ion homeostasis"/>
    <property type="evidence" value="ECO:0007669"/>
    <property type="project" value="InterPro"/>
</dbReference>
<dbReference type="GO" id="GO:0006817">
    <property type="term" value="P:phosphate ion transport"/>
    <property type="evidence" value="ECO:0007669"/>
    <property type="project" value="UniProtKB-KW"/>
</dbReference>
<dbReference type="PANTHER" id="PTHR42930:SF3">
    <property type="entry name" value="PHOSPHATE-SPECIFIC TRANSPORT SYSTEM ACCESSORY PROTEIN PHOU"/>
    <property type="match status" value="1"/>
</dbReference>
<keyword evidence="5 8" id="KW-0963">Cytoplasm</keyword>
<comment type="subcellular location">
    <subcellularLocation>
        <location evidence="1 8">Cytoplasm</location>
    </subcellularLocation>
</comment>
<keyword evidence="4 8" id="KW-0813">Transport</keyword>
<dbReference type="GO" id="GO:0005737">
    <property type="term" value="C:cytoplasm"/>
    <property type="evidence" value="ECO:0007669"/>
    <property type="project" value="UniProtKB-SubCell"/>
</dbReference>
<keyword evidence="11" id="KW-1185">Reference proteome</keyword>
<dbReference type="InterPro" id="IPR026022">
    <property type="entry name" value="PhoU_dom"/>
</dbReference>
<evidence type="ECO:0000256" key="7">
    <source>
        <dbReference type="ARBA" id="ARBA00056181"/>
    </source>
</evidence>
<evidence type="ECO:0000256" key="6">
    <source>
        <dbReference type="ARBA" id="ARBA00022592"/>
    </source>
</evidence>
<gene>
    <name evidence="10" type="primary">phoU</name>
    <name evidence="10" type="ORF">NBG4_1440003</name>
</gene>
<proteinExistence type="inferred from homology"/>
<dbReference type="Proteomes" id="UP000245125">
    <property type="component" value="Unassembled WGS sequence"/>
</dbReference>
<evidence type="ECO:0000256" key="2">
    <source>
        <dbReference type="ARBA" id="ARBA00008107"/>
    </source>
</evidence>
<dbReference type="Pfam" id="PF01895">
    <property type="entry name" value="PhoU"/>
    <property type="match status" value="2"/>
</dbReference>
<keyword evidence="6 8" id="KW-0592">Phosphate transport</keyword>
<dbReference type="GO" id="GO:0045936">
    <property type="term" value="P:negative regulation of phosphate metabolic process"/>
    <property type="evidence" value="ECO:0007669"/>
    <property type="project" value="InterPro"/>
</dbReference>
<dbReference type="OrthoDB" id="9814256at2"/>
<dbReference type="NCBIfam" id="TIGR02135">
    <property type="entry name" value="phoU_full"/>
    <property type="match status" value="1"/>
</dbReference>
<sequence length="222" mass="25580">MTVFDEELQHLKEKLLRMGSLVEDAIKNSVLSVVERDNDLARRIIDDDRLINTLDVEIDEESIRLIALRQPKAGDLRFITMAMKITTDLERMGDLAVNIAERALELNQEPILKPYIDIPRMREIAQGMTRDALDAFVRKDKKLAMDVIMRDDEVDELKHSVLQELAFFMVQDPTTVTRAMKVSFVAQYLERVADHATNIAEMVIYLIEGKIIRHMAMPPENM</sequence>
<dbReference type="FunFam" id="1.20.58.220:FF:000004">
    <property type="entry name" value="Phosphate-specific transport system accessory protein PhoU"/>
    <property type="match status" value="1"/>
</dbReference>
<evidence type="ECO:0000256" key="1">
    <source>
        <dbReference type="ARBA" id="ARBA00004496"/>
    </source>
</evidence>
<comment type="similarity">
    <text evidence="2 8">Belongs to the PhoU family.</text>
</comment>
<feature type="domain" description="PhoU" evidence="9">
    <location>
        <begin position="15"/>
        <end position="102"/>
    </location>
</feature>
<evidence type="ECO:0000256" key="4">
    <source>
        <dbReference type="ARBA" id="ARBA00022448"/>
    </source>
</evidence>
<dbReference type="InterPro" id="IPR028366">
    <property type="entry name" value="PhoU"/>
</dbReference>
<dbReference type="PIRSF" id="PIRSF003107">
    <property type="entry name" value="PhoU"/>
    <property type="match status" value="1"/>
</dbReference>
<evidence type="ECO:0000259" key="9">
    <source>
        <dbReference type="Pfam" id="PF01895"/>
    </source>
</evidence>
<comment type="function">
    <text evidence="7 8">Plays a role in the regulation of phosphate uptake.</text>
</comment>
<protein>
    <recommendedName>
        <fullName evidence="8">Phosphate-specific transport system accessory protein PhoU</fullName>
    </recommendedName>
</protein>
<dbReference type="Gene3D" id="1.20.58.220">
    <property type="entry name" value="Phosphate transport system protein phou homolog 2, domain 2"/>
    <property type="match status" value="2"/>
</dbReference>
<dbReference type="EMBL" id="OUUY01000051">
    <property type="protein sequence ID" value="SPP99986.1"/>
    <property type="molecule type" value="Genomic_DNA"/>
</dbReference>
<accession>A0A2U3QEY6</accession>
<evidence type="ECO:0000256" key="3">
    <source>
        <dbReference type="ARBA" id="ARBA00011738"/>
    </source>
</evidence>
<dbReference type="InterPro" id="IPR038078">
    <property type="entry name" value="PhoU-like_sf"/>
</dbReference>
<evidence type="ECO:0000313" key="11">
    <source>
        <dbReference type="Proteomes" id="UP000245125"/>
    </source>
</evidence>
<name>A0A2U3QEY6_9BACT</name>
<reference evidence="11" key="1">
    <citation type="submission" date="2018-03" db="EMBL/GenBank/DDBJ databases">
        <authorList>
            <person name="Zecchin S."/>
        </authorList>
    </citation>
    <scope>NUCLEOTIDE SEQUENCE [LARGE SCALE GENOMIC DNA]</scope>
</reference>
<organism evidence="10 11">
    <name type="scientific">Candidatus Sulfobium mesophilum</name>
    <dbReference type="NCBI Taxonomy" id="2016548"/>
    <lineage>
        <taxon>Bacteria</taxon>
        <taxon>Pseudomonadati</taxon>
        <taxon>Nitrospirota</taxon>
        <taxon>Nitrospiria</taxon>
        <taxon>Nitrospirales</taxon>
        <taxon>Nitrospiraceae</taxon>
        <taxon>Candidatus Sulfobium</taxon>
    </lineage>
</organism>
<dbReference type="AlphaFoldDB" id="A0A2U3QEY6"/>
<evidence type="ECO:0000313" key="10">
    <source>
        <dbReference type="EMBL" id="SPP99986.1"/>
    </source>
</evidence>
<comment type="subunit">
    <text evidence="3 8">Homodimer.</text>
</comment>